<dbReference type="InterPro" id="IPR016024">
    <property type="entry name" value="ARM-type_fold"/>
</dbReference>
<sequence>MTLTTAAMAAPQEISPERALALTCARREAVESMRRSLQLPFTSGADAAAKVLAKRAKLSRRWQADHSAFSSLNLDFSGAVPKESPFIDLIKGAKTGIPAALRLSPEPTVTAVKCMALSELLGYRCLAGTEAPTEVAGLVLAEVEQPEPTYARHMGLFTRQQSEPIPEPPDVPLRRQMSEQTARPSPSSQRRTSAPTLPSPSANTYRVQQHRPQDSDLKRVVQGFLNKICPENVASIVEKIAAVHVKELDQLEAIIELIFKKALMEPHYCQTYADLVFSLKSVYPEFPAREGDGGKPVTFRGLVLNVCQSEFEELLASADLSDEEKAKCDEAELEVLRKRRKERMRANMKFIGHLFLRQLLSAKVIGSVICELVLCEAVDQLPEEHALECACELLLAIGHTLESMPPGQMALKQACGRLLELQGRKSATGSKGAYCMRIKFMIQDLLDTRAAGWSKKVFKTEAKTKEEIRRDQEREMSERARGNEPSQHVVAGLRPVYLTPVAAW</sequence>
<dbReference type="Pfam" id="PF02854">
    <property type="entry name" value="MIF4G"/>
    <property type="match status" value="1"/>
</dbReference>
<accession>A0A813I365</accession>
<gene>
    <name evidence="6" type="ORF">PGLA2088_LOCUS2960</name>
</gene>
<dbReference type="EMBL" id="CAJNNW010002503">
    <property type="protein sequence ID" value="CAE8644321.1"/>
    <property type="molecule type" value="Genomic_DNA"/>
</dbReference>
<comment type="caution">
    <text evidence="6">The sequence shown here is derived from an EMBL/GenBank/DDBJ whole genome shotgun (WGS) entry which is preliminary data.</text>
</comment>
<feature type="compositionally biased region" description="Polar residues" evidence="4">
    <location>
        <begin position="178"/>
        <end position="207"/>
    </location>
</feature>
<dbReference type="Gene3D" id="1.25.40.180">
    <property type="match status" value="1"/>
</dbReference>
<evidence type="ECO:0000256" key="4">
    <source>
        <dbReference type="SAM" id="MobiDB-lite"/>
    </source>
</evidence>
<evidence type="ECO:0000313" key="7">
    <source>
        <dbReference type="Proteomes" id="UP000626109"/>
    </source>
</evidence>
<feature type="region of interest" description="Disordered" evidence="4">
    <location>
        <begin position="464"/>
        <end position="485"/>
    </location>
</feature>
<comment type="similarity">
    <text evidence="1">Belongs to the eukaryotic initiation factor 4G family.</text>
</comment>
<dbReference type="AlphaFoldDB" id="A0A813I365"/>
<dbReference type="SUPFAM" id="SSF48371">
    <property type="entry name" value="ARM repeat"/>
    <property type="match status" value="1"/>
</dbReference>
<dbReference type="GO" id="GO:0003729">
    <property type="term" value="F:mRNA binding"/>
    <property type="evidence" value="ECO:0007669"/>
    <property type="project" value="TreeGrafter"/>
</dbReference>
<feature type="region of interest" description="Disordered" evidence="4">
    <location>
        <begin position="157"/>
        <end position="213"/>
    </location>
</feature>
<organism evidence="6 7">
    <name type="scientific">Polarella glacialis</name>
    <name type="common">Dinoflagellate</name>
    <dbReference type="NCBI Taxonomy" id="89957"/>
    <lineage>
        <taxon>Eukaryota</taxon>
        <taxon>Sar</taxon>
        <taxon>Alveolata</taxon>
        <taxon>Dinophyceae</taxon>
        <taxon>Suessiales</taxon>
        <taxon>Suessiaceae</taxon>
        <taxon>Polarella</taxon>
    </lineage>
</organism>
<protein>
    <recommendedName>
        <fullName evidence="5">MIF4G domain-containing protein</fullName>
    </recommendedName>
</protein>
<dbReference type="GO" id="GO:0016281">
    <property type="term" value="C:eukaryotic translation initiation factor 4F complex"/>
    <property type="evidence" value="ECO:0007669"/>
    <property type="project" value="TreeGrafter"/>
</dbReference>
<feature type="domain" description="MIF4G" evidence="5">
    <location>
        <begin position="218"/>
        <end position="452"/>
    </location>
</feature>
<proteinExistence type="inferred from homology"/>
<evidence type="ECO:0000256" key="3">
    <source>
        <dbReference type="ARBA" id="ARBA00022917"/>
    </source>
</evidence>
<feature type="compositionally biased region" description="Basic and acidic residues" evidence="4">
    <location>
        <begin position="464"/>
        <end position="482"/>
    </location>
</feature>
<dbReference type="Proteomes" id="UP000626109">
    <property type="component" value="Unassembled WGS sequence"/>
</dbReference>
<evidence type="ECO:0000313" key="6">
    <source>
        <dbReference type="EMBL" id="CAE8644321.1"/>
    </source>
</evidence>
<dbReference type="GO" id="GO:0003743">
    <property type="term" value="F:translation initiation factor activity"/>
    <property type="evidence" value="ECO:0007669"/>
    <property type="project" value="UniProtKB-KW"/>
</dbReference>
<reference evidence="6" key="1">
    <citation type="submission" date="2021-02" db="EMBL/GenBank/DDBJ databases">
        <authorList>
            <person name="Dougan E. K."/>
            <person name="Rhodes N."/>
            <person name="Thang M."/>
            <person name="Chan C."/>
        </authorList>
    </citation>
    <scope>NUCLEOTIDE SEQUENCE</scope>
</reference>
<dbReference type="PANTHER" id="PTHR23253">
    <property type="entry name" value="EUKARYOTIC TRANSLATION INITIATION FACTOR 4 GAMMA"/>
    <property type="match status" value="1"/>
</dbReference>
<keyword evidence="3" id="KW-0648">Protein biosynthesis</keyword>
<dbReference type="PANTHER" id="PTHR23253:SF9">
    <property type="entry name" value="EUKARYOTIC TRANSLATION INITIATION FACTOR 4 GAMMA 2"/>
    <property type="match status" value="1"/>
</dbReference>
<evidence type="ECO:0000256" key="1">
    <source>
        <dbReference type="ARBA" id="ARBA00005775"/>
    </source>
</evidence>
<evidence type="ECO:0000256" key="2">
    <source>
        <dbReference type="ARBA" id="ARBA00022540"/>
    </source>
</evidence>
<dbReference type="SMART" id="SM00543">
    <property type="entry name" value="MIF4G"/>
    <property type="match status" value="1"/>
</dbReference>
<evidence type="ECO:0000259" key="5">
    <source>
        <dbReference type="SMART" id="SM00543"/>
    </source>
</evidence>
<dbReference type="InterPro" id="IPR003890">
    <property type="entry name" value="MIF4G-like_typ-3"/>
</dbReference>
<name>A0A813I365_POLGL</name>
<keyword evidence="2" id="KW-0396">Initiation factor</keyword>